<dbReference type="KEGG" id="orn:DV701_16755"/>
<evidence type="ECO:0000313" key="3">
    <source>
        <dbReference type="EMBL" id="AXH97540.1"/>
    </source>
</evidence>
<protein>
    <submittedName>
        <fullName evidence="3">IS1380 family transposase</fullName>
    </submittedName>
</protein>
<dbReference type="AlphaFoldDB" id="A0A345NR82"/>
<dbReference type="Pfam" id="PF13701">
    <property type="entry name" value="DDE_Tnp_1_4"/>
    <property type="match status" value="1"/>
</dbReference>
<evidence type="ECO:0000313" key="2">
    <source>
        <dbReference type="EMBL" id="AXH96490.1"/>
    </source>
</evidence>
<dbReference type="Proteomes" id="UP000253790">
    <property type="component" value="Chromosome"/>
</dbReference>
<dbReference type="EMBL" id="CP031229">
    <property type="protein sequence ID" value="AXH96490.1"/>
    <property type="molecule type" value="Genomic_DNA"/>
</dbReference>
<keyword evidence="4" id="KW-1185">Reference proteome</keyword>
<reference evidence="3 4" key="1">
    <citation type="submission" date="2018-07" db="EMBL/GenBank/DDBJ databases">
        <title>Complete genome sequencing of Ornithinimicrobium sp. AMA3305.</title>
        <authorList>
            <person name="Bae J.-W."/>
        </authorList>
    </citation>
    <scope>NUCLEOTIDE SEQUENCE [LARGE SCALE GENOMIC DNA]</scope>
    <source>
        <strain evidence="3 4">AMA3305</strain>
    </source>
</reference>
<name>A0A345NR82_9MICO</name>
<proteinExistence type="predicted"/>
<organism evidence="3 4">
    <name type="scientific">Ornithinimicrobium avium</name>
    <dbReference type="NCBI Taxonomy" id="2283195"/>
    <lineage>
        <taxon>Bacteria</taxon>
        <taxon>Bacillati</taxon>
        <taxon>Actinomycetota</taxon>
        <taxon>Actinomycetes</taxon>
        <taxon>Micrococcales</taxon>
        <taxon>Ornithinimicrobiaceae</taxon>
        <taxon>Ornithinimicrobium</taxon>
    </lineage>
</organism>
<dbReference type="InterPro" id="IPR047960">
    <property type="entry name" value="Transpos_IS1380"/>
</dbReference>
<evidence type="ECO:0000259" key="1">
    <source>
        <dbReference type="Pfam" id="PF13701"/>
    </source>
</evidence>
<dbReference type="NCBIfam" id="NF033539">
    <property type="entry name" value="transpos_IS1380"/>
    <property type="match status" value="1"/>
</dbReference>
<dbReference type="InterPro" id="IPR025668">
    <property type="entry name" value="Tnp_DDE_dom"/>
</dbReference>
<dbReference type="KEGG" id="orn:DV701_10455"/>
<gene>
    <name evidence="2" type="ORF">DV701_10455</name>
    <name evidence="3" type="ORF">DV701_16755</name>
</gene>
<evidence type="ECO:0000313" key="4">
    <source>
        <dbReference type="Proteomes" id="UP000253790"/>
    </source>
</evidence>
<feature type="domain" description="Transposase DDE" evidence="1">
    <location>
        <begin position="7"/>
        <end position="445"/>
    </location>
</feature>
<accession>A0A345NR82</accession>
<dbReference type="EMBL" id="CP031229">
    <property type="protein sequence ID" value="AXH97540.1"/>
    <property type="molecule type" value="Genomic_DNA"/>
</dbReference>
<sequence length="455" mass="48311">MRVCHNISAVFDDPNLIGTAGLVPVMGLAEKAGLPDLVAEHVTVAGSAGANADLKIGSLVAGMVAGADSIEDMDLVRHGGMGRVFAGHRAPTTLGTHLRAYTFGHVRQLDAVASRVLVNLAAVVPGLLAGARAVAYLDVDDTIRATHGYAKQGTGYGYTGVKGLNVQVATLSTPTTAPVLAATRLRKGNSSSAHGAARLIADAVATARRAGATGALTVRADSAYYNHDVVAAARRAGARFSLTARMDPAVTAAISRIPEQAWVDIKYTDAIWDEQEQRWISDAQVAEVEYTAFTSRKKAEHVTARLIVRRVKRLNPKAVKAGQDELFATYRYHAVFTDSPLSMLAAEACHRDHAIVEQVIADLKSGPLAHAPSGSFCANGAWTVLAAIAFNLTRAAGVLASVAHARARPATIREELIKIPARIANRARRLHLHLPTNWPWQDAWQGLFDAAYAPS</sequence>
<dbReference type="RefSeq" id="WP_114928255.1">
    <property type="nucleotide sequence ID" value="NZ_CP031229.1"/>
</dbReference>
<dbReference type="OrthoDB" id="3718343at2"/>